<dbReference type="InterPro" id="IPR041492">
    <property type="entry name" value="HAD_2"/>
</dbReference>
<dbReference type="PANTHER" id="PTHR43434">
    <property type="entry name" value="PHOSPHOGLYCOLATE PHOSPHATASE"/>
    <property type="match status" value="1"/>
</dbReference>
<dbReference type="AlphaFoldDB" id="A0A077HJ48"/>
<dbReference type="InterPro" id="IPR006439">
    <property type="entry name" value="HAD-SF_hydro_IA"/>
</dbReference>
<dbReference type="SFLD" id="SFLDG01129">
    <property type="entry name" value="C1.5:_HAD__Beta-PGM__Phosphata"/>
    <property type="match status" value="1"/>
</dbReference>
<dbReference type="EMBL" id="CP009215">
    <property type="protein sequence ID" value="AIL96265.1"/>
    <property type="molecule type" value="Genomic_DNA"/>
</dbReference>
<dbReference type="InterPro" id="IPR023198">
    <property type="entry name" value="PGP-like_dom2"/>
</dbReference>
<dbReference type="SUPFAM" id="SSF56784">
    <property type="entry name" value="HAD-like"/>
    <property type="match status" value="1"/>
</dbReference>
<dbReference type="InterPro" id="IPR050155">
    <property type="entry name" value="HAD-like_hydrolase_sf"/>
</dbReference>
<dbReference type="STRING" id="401472.CUREI_02115"/>
<keyword evidence="2" id="KW-1185">Reference proteome</keyword>
<sequence length="219" mass="23193">MEPYTGDLRTAAGVLFDYNGTLSDDEWILEAAYDSALTEMGFAGLAPDEYDSLVGLSDPDIAKRVLASRGSEDVDELVERLSSAYADAIEQRPTISAEAAKFVRRLSQEGKEIAIVTGTFRQLMKKGLEAAGLADLGERSVTIEDVQAGKPDPEGFLAGANRVGIDPAKIVGFEDSRAGVEALSAAGIKAVGIGPHLRDAEGLLAHFETMDDAARAYLG</sequence>
<evidence type="ECO:0000313" key="2">
    <source>
        <dbReference type="Proteomes" id="UP000028939"/>
    </source>
</evidence>
<dbReference type="OrthoDB" id="9800058at2"/>
<gene>
    <name evidence="1" type="ORF">CUREI_02115</name>
</gene>
<dbReference type="GO" id="GO:0006281">
    <property type="term" value="P:DNA repair"/>
    <property type="evidence" value="ECO:0007669"/>
    <property type="project" value="TreeGrafter"/>
</dbReference>
<reference evidence="1 2" key="1">
    <citation type="submission" date="2014-08" db="EMBL/GenBank/DDBJ databases">
        <title>Complete genome sequence of Corynebacterium ureicelerivorans DSM 45051, a lipophilic and urea-splitting isolate from a blood culture of a septicaemia patient.</title>
        <authorList>
            <person name="Tippelt A."/>
            <person name="Albersmeier A."/>
            <person name="Brinkrolf K."/>
            <person name="Ruckert C."/>
            <person name="Tauch A."/>
        </authorList>
    </citation>
    <scope>NUCLEOTIDE SEQUENCE [LARGE SCALE GENOMIC DNA]</scope>
    <source>
        <strain evidence="1 2">IMMIB RIV-2301</strain>
    </source>
</reference>
<dbReference type="Pfam" id="PF13419">
    <property type="entry name" value="HAD_2"/>
    <property type="match status" value="1"/>
</dbReference>
<dbReference type="InterPro" id="IPR036412">
    <property type="entry name" value="HAD-like_sf"/>
</dbReference>
<organism evidence="1 2">
    <name type="scientific">Corynebacterium ureicelerivorans</name>
    <dbReference type="NCBI Taxonomy" id="401472"/>
    <lineage>
        <taxon>Bacteria</taxon>
        <taxon>Bacillati</taxon>
        <taxon>Actinomycetota</taxon>
        <taxon>Actinomycetes</taxon>
        <taxon>Mycobacteriales</taxon>
        <taxon>Corynebacteriaceae</taxon>
        <taxon>Corynebacterium</taxon>
    </lineage>
</organism>
<protein>
    <recommendedName>
        <fullName evidence="3">Phosphatase</fullName>
    </recommendedName>
</protein>
<dbReference type="Proteomes" id="UP000028939">
    <property type="component" value="Chromosome"/>
</dbReference>
<dbReference type="SFLD" id="SFLDS00003">
    <property type="entry name" value="Haloacid_Dehalogenase"/>
    <property type="match status" value="1"/>
</dbReference>
<dbReference type="InterPro" id="IPR023214">
    <property type="entry name" value="HAD_sf"/>
</dbReference>
<dbReference type="HOGENOM" id="CLU_045011_13_3_11"/>
<dbReference type="NCBIfam" id="TIGR01509">
    <property type="entry name" value="HAD-SF-IA-v3"/>
    <property type="match status" value="1"/>
</dbReference>
<evidence type="ECO:0000313" key="1">
    <source>
        <dbReference type="EMBL" id="AIL96265.1"/>
    </source>
</evidence>
<evidence type="ECO:0008006" key="3">
    <source>
        <dbReference type="Google" id="ProtNLM"/>
    </source>
</evidence>
<proteinExistence type="predicted"/>
<dbReference type="Gene3D" id="3.40.50.1000">
    <property type="entry name" value="HAD superfamily/HAD-like"/>
    <property type="match status" value="1"/>
</dbReference>
<dbReference type="GO" id="GO:0008967">
    <property type="term" value="F:phosphoglycolate phosphatase activity"/>
    <property type="evidence" value="ECO:0007669"/>
    <property type="project" value="TreeGrafter"/>
</dbReference>
<dbReference type="PANTHER" id="PTHR43434:SF1">
    <property type="entry name" value="PHOSPHOGLYCOLATE PHOSPHATASE"/>
    <property type="match status" value="1"/>
</dbReference>
<dbReference type="RefSeq" id="WP_051952138.1">
    <property type="nucleotide sequence ID" value="NZ_CP009215.1"/>
</dbReference>
<dbReference type="KEGG" id="cuv:CUREI_02115"/>
<accession>A0A077HJ48</accession>
<dbReference type="Gene3D" id="1.10.150.240">
    <property type="entry name" value="Putative phosphatase, domain 2"/>
    <property type="match status" value="1"/>
</dbReference>
<name>A0A077HJ48_9CORY</name>